<dbReference type="PANTHER" id="PTHR14948">
    <property type="entry name" value="NG5"/>
    <property type="match status" value="1"/>
</dbReference>
<dbReference type="Proteomes" id="UP000266677">
    <property type="component" value="Unassembled WGS sequence"/>
</dbReference>
<dbReference type="AlphaFoldDB" id="A0A3A4JYT8"/>
<comment type="caution">
    <text evidence="7">The sequence shown here is derived from an EMBL/GenBank/DDBJ whole genome shotgun (WGS) entry which is preliminary data.</text>
</comment>
<name>A0A3A4JYT8_9NOCA</name>
<dbReference type="RefSeq" id="WP_120039421.1">
    <property type="nucleotide sequence ID" value="NZ_QZFU01000016.1"/>
</dbReference>
<evidence type="ECO:0000313" key="7">
    <source>
        <dbReference type="EMBL" id="RJO76495.1"/>
    </source>
</evidence>
<proteinExistence type="predicted"/>
<evidence type="ECO:0000313" key="8">
    <source>
        <dbReference type="Proteomes" id="UP000266677"/>
    </source>
</evidence>
<dbReference type="PANTHER" id="PTHR14948:SF25">
    <property type="entry name" value="DUF4190 DOMAIN-CONTAINING PROTEIN"/>
    <property type="match status" value="1"/>
</dbReference>
<keyword evidence="2 6" id="KW-0812">Transmembrane</keyword>
<accession>A0A3A4JYT8</accession>
<dbReference type="InterPro" id="IPR007593">
    <property type="entry name" value="CD225/Dispanin_fam"/>
</dbReference>
<evidence type="ECO:0000256" key="2">
    <source>
        <dbReference type="ARBA" id="ARBA00022692"/>
    </source>
</evidence>
<feature type="transmembrane region" description="Helical" evidence="6">
    <location>
        <begin position="116"/>
        <end position="137"/>
    </location>
</feature>
<keyword evidence="8" id="KW-1185">Reference proteome</keyword>
<evidence type="ECO:0000256" key="5">
    <source>
        <dbReference type="SAM" id="MobiDB-lite"/>
    </source>
</evidence>
<dbReference type="EMBL" id="QZFU01000016">
    <property type="protein sequence ID" value="RJO76495.1"/>
    <property type="molecule type" value="Genomic_DNA"/>
</dbReference>
<evidence type="ECO:0000256" key="4">
    <source>
        <dbReference type="ARBA" id="ARBA00023136"/>
    </source>
</evidence>
<dbReference type="InterPro" id="IPR051423">
    <property type="entry name" value="CD225/Dispanin"/>
</dbReference>
<evidence type="ECO:0000256" key="6">
    <source>
        <dbReference type="SAM" id="Phobius"/>
    </source>
</evidence>
<keyword evidence="3 6" id="KW-1133">Transmembrane helix</keyword>
<feature type="region of interest" description="Disordered" evidence="5">
    <location>
        <begin position="1"/>
        <end position="54"/>
    </location>
</feature>
<evidence type="ECO:0008006" key="9">
    <source>
        <dbReference type="Google" id="ProtNLM"/>
    </source>
</evidence>
<comment type="subcellular location">
    <subcellularLocation>
        <location evidence="1">Membrane</location>
    </subcellularLocation>
</comment>
<feature type="transmembrane region" description="Helical" evidence="6">
    <location>
        <begin position="62"/>
        <end position="90"/>
    </location>
</feature>
<protein>
    <recommendedName>
        <fullName evidence="9">CD225/dispanin family protein</fullName>
    </recommendedName>
</protein>
<reference evidence="7 8" key="1">
    <citation type="submission" date="2018-09" db="EMBL/GenBank/DDBJ databases">
        <title>YIM PH21274 draft genome.</title>
        <authorList>
            <person name="Miao C."/>
        </authorList>
    </citation>
    <scope>NUCLEOTIDE SEQUENCE [LARGE SCALE GENOMIC DNA]</scope>
    <source>
        <strain evidence="7 8">YIM PH 21724</strain>
    </source>
</reference>
<gene>
    <name evidence="7" type="ORF">D5S18_09290</name>
</gene>
<keyword evidence="4 6" id="KW-0472">Membrane</keyword>
<sequence length="142" mass="15074">MTYGQTPGWPNEPYPNSGGQPQDPGFQPQYPQPGGYQPGYPQPGGYQPGYQQPQGEMPPNHLAWAIIATVFGLFFCGFIGLGLGITSVVFANQVKSKWGMGDYQGAVESSNKAKTWAIATTVANAIGLVVVIFAFAAQSVTT</sequence>
<evidence type="ECO:0000256" key="3">
    <source>
        <dbReference type="ARBA" id="ARBA00022989"/>
    </source>
</evidence>
<dbReference type="OrthoDB" id="9815705at2"/>
<evidence type="ECO:0000256" key="1">
    <source>
        <dbReference type="ARBA" id="ARBA00004370"/>
    </source>
</evidence>
<dbReference type="GO" id="GO:0016020">
    <property type="term" value="C:membrane"/>
    <property type="evidence" value="ECO:0007669"/>
    <property type="project" value="UniProtKB-SubCell"/>
</dbReference>
<feature type="compositionally biased region" description="Low complexity" evidence="5">
    <location>
        <begin position="18"/>
        <end position="54"/>
    </location>
</feature>
<dbReference type="Pfam" id="PF04505">
    <property type="entry name" value="CD225"/>
    <property type="match status" value="1"/>
</dbReference>
<organism evidence="7 8">
    <name type="scientific">Nocardia panacis</name>
    <dbReference type="NCBI Taxonomy" id="2340916"/>
    <lineage>
        <taxon>Bacteria</taxon>
        <taxon>Bacillati</taxon>
        <taxon>Actinomycetota</taxon>
        <taxon>Actinomycetes</taxon>
        <taxon>Mycobacteriales</taxon>
        <taxon>Nocardiaceae</taxon>
        <taxon>Nocardia</taxon>
    </lineage>
</organism>